<sequence>MAFDPDRDRWVDAPLPATGGHPCDHVTLTTYNVWFDDFHAARRHRAITDLLEPIRPDVMVFQEVTPAALATLLSRPWIRAHYRSASVVGGDAGNYGMVLLTRLPVTAVTYVPLPTQLSRGILVADVDVGASVLRVCSAHLDSGKRRDRLRARQLRRIFGLLRPAPDAVILGDFNMRNAEDRRIVAPYRDVWPSLHPKEPGYTEDTTINHMRYDMKDKHRHVRFDRVLVKGGAWSATEIDLLGTEPVSPDLPRVFPSDHFGIRCRLDHRPGAVRAPRRRWYSSRRAAGATF</sequence>
<evidence type="ECO:0000256" key="2">
    <source>
        <dbReference type="ARBA" id="ARBA00001946"/>
    </source>
</evidence>
<dbReference type="AlphaFoldDB" id="A0A7I7QRS7"/>
<dbReference type="PANTHER" id="PTHR15822">
    <property type="entry name" value="TRAF AND TNF RECEPTOR-ASSOCIATED PROTEIN"/>
    <property type="match status" value="1"/>
</dbReference>
<dbReference type="GO" id="GO:0046872">
    <property type="term" value="F:metal ion binding"/>
    <property type="evidence" value="ECO:0007669"/>
    <property type="project" value="UniProtKB-KW"/>
</dbReference>
<keyword evidence="3" id="KW-0540">Nuclease</keyword>
<dbReference type="CDD" id="cd09080">
    <property type="entry name" value="TDP2"/>
    <property type="match status" value="1"/>
</dbReference>
<dbReference type="Gene3D" id="3.60.10.10">
    <property type="entry name" value="Endonuclease/exonuclease/phosphatase"/>
    <property type="match status" value="1"/>
</dbReference>
<evidence type="ECO:0000256" key="7">
    <source>
        <dbReference type="ARBA" id="ARBA00022842"/>
    </source>
</evidence>
<keyword evidence="5" id="KW-0227">DNA damage</keyword>
<dbReference type="GO" id="GO:0004518">
    <property type="term" value="F:nuclease activity"/>
    <property type="evidence" value="ECO:0007669"/>
    <property type="project" value="UniProtKB-KW"/>
</dbReference>
<evidence type="ECO:0000256" key="1">
    <source>
        <dbReference type="ARBA" id="ARBA00001936"/>
    </source>
</evidence>
<evidence type="ECO:0000256" key="4">
    <source>
        <dbReference type="ARBA" id="ARBA00022723"/>
    </source>
</evidence>
<dbReference type="InterPro" id="IPR005135">
    <property type="entry name" value="Endo/exonuclease/phosphatase"/>
</dbReference>
<evidence type="ECO:0000256" key="6">
    <source>
        <dbReference type="ARBA" id="ARBA00022801"/>
    </source>
</evidence>
<dbReference type="InterPro" id="IPR036691">
    <property type="entry name" value="Endo/exonu/phosph_ase_sf"/>
</dbReference>
<reference evidence="10 11" key="1">
    <citation type="journal article" date="2019" name="Emerg. Microbes Infect.">
        <title>Comprehensive subspecies identification of 175 nontuberculous mycobacteria species based on 7547 genomic profiles.</title>
        <authorList>
            <person name="Matsumoto Y."/>
            <person name="Kinjo T."/>
            <person name="Motooka D."/>
            <person name="Nabeya D."/>
            <person name="Jung N."/>
            <person name="Uechi K."/>
            <person name="Horii T."/>
            <person name="Iida T."/>
            <person name="Fujita J."/>
            <person name="Nakamura S."/>
        </authorList>
    </citation>
    <scope>NUCLEOTIDE SEQUENCE [LARGE SCALE GENOMIC DNA]</scope>
    <source>
        <strain evidence="10 11">JCM 17899</strain>
    </source>
</reference>
<protein>
    <recommendedName>
        <fullName evidence="9">Endonuclease/exonuclease/phosphatase domain-containing protein</fullName>
    </recommendedName>
</protein>
<dbReference type="KEGG" id="msei:MSEDJ_31470"/>
<dbReference type="EMBL" id="AP022588">
    <property type="protein sequence ID" value="BBY29051.1"/>
    <property type="molecule type" value="Genomic_DNA"/>
</dbReference>
<comment type="cofactor">
    <cofactor evidence="2">
        <name>Mg(2+)</name>
        <dbReference type="ChEBI" id="CHEBI:18420"/>
    </cofactor>
</comment>
<evidence type="ECO:0000256" key="3">
    <source>
        <dbReference type="ARBA" id="ARBA00022722"/>
    </source>
</evidence>
<evidence type="ECO:0000313" key="10">
    <source>
        <dbReference type="EMBL" id="BBY29051.1"/>
    </source>
</evidence>
<dbReference type="GO" id="GO:0003697">
    <property type="term" value="F:single-stranded DNA binding"/>
    <property type="evidence" value="ECO:0007669"/>
    <property type="project" value="TreeGrafter"/>
</dbReference>
<dbReference type="GO" id="GO:0070260">
    <property type="term" value="F:5'-tyrosyl-DNA phosphodiesterase activity"/>
    <property type="evidence" value="ECO:0007669"/>
    <property type="project" value="TreeGrafter"/>
</dbReference>
<keyword evidence="6" id="KW-0378">Hydrolase</keyword>
<organism evidence="10 11">
    <name type="scientific">Mycolicibacterium sediminis</name>
    <dbReference type="NCBI Taxonomy" id="1286180"/>
    <lineage>
        <taxon>Bacteria</taxon>
        <taxon>Bacillati</taxon>
        <taxon>Actinomycetota</taxon>
        <taxon>Actinomycetes</taxon>
        <taxon>Mycobacteriales</taxon>
        <taxon>Mycobacteriaceae</taxon>
        <taxon>Mycolicibacterium</taxon>
    </lineage>
</organism>
<feature type="domain" description="Endonuclease/exonuclease/phosphatase" evidence="9">
    <location>
        <begin position="30"/>
        <end position="258"/>
    </location>
</feature>
<keyword evidence="11" id="KW-1185">Reference proteome</keyword>
<dbReference type="GO" id="GO:0006302">
    <property type="term" value="P:double-strand break repair"/>
    <property type="evidence" value="ECO:0007669"/>
    <property type="project" value="TreeGrafter"/>
</dbReference>
<name>A0A7I7QRS7_9MYCO</name>
<dbReference type="InterPro" id="IPR051547">
    <property type="entry name" value="TDP2-like"/>
</dbReference>
<keyword evidence="4" id="KW-0479">Metal-binding</keyword>
<dbReference type="Proteomes" id="UP000467193">
    <property type="component" value="Chromosome"/>
</dbReference>
<accession>A0A7I7QRS7</accession>
<dbReference type="Pfam" id="PF03372">
    <property type="entry name" value="Exo_endo_phos"/>
    <property type="match status" value="1"/>
</dbReference>
<evidence type="ECO:0000313" key="11">
    <source>
        <dbReference type="Proteomes" id="UP000467193"/>
    </source>
</evidence>
<gene>
    <name evidence="10" type="ORF">MSEDJ_31470</name>
</gene>
<keyword evidence="7" id="KW-0460">Magnesium</keyword>
<evidence type="ECO:0000256" key="8">
    <source>
        <dbReference type="ARBA" id="ARBA00023204"/>
    </source>
</evidence>
<dbReference type="GO" id="GO:0005737">
    <property type="term" value="C:cytoplasm"/>
    <property type="evidence" value="ECO:0007669"/>
    <property type="project" value="TreeGrafter"/>
</dbReference>
<evidence type="ECO:0000259" key="9">
    <source>
        <dbReference type="Pfam" id="PF03372"/>
    </source>
</evidence>
<dbReference type="SUPFAM" id="SSF56219">
    <property type="entry name" value="DNase I-like"/>
    <property type="match status" value="1"/>
</dbReference>
<dbReference type="PANTHER" id="PTHR15822:SF4">
    <property type="entry name" value="TYROSYL-DNA PHOSPHODIESTERASE 2"/>
    <property type="match status" value="1"/>
</dbReference>
<evidence type="ECO:0000256" key="5">
    <source>
        <dbReference type="ARBA" id="ARBA00022763"/>
    </source>
</evidence>
<comment type="cofactor">
    <cofactor evidence="1">
        <name>Mn(2+)</name>
        <dbReference type="ChEBI" id="CHEBI:29035"/>
    </cofactor>
</comment>
<keyword evidence="8" id="KW-0234">DNA repair</keyword>
<proteinExistence type="predicted"/>